<accession>A0A4Z1NPX2</accession>
<name>A0A4Z1NPX2_9PEZI</name>
<organism evidence="2 3">
    <name type="scientific">Venturia nashicola</name>
    <dbReference type="NCBI Taxonomy" id="86259"/>
    <lineage>
        <taxon>Eukaryota</taxon>
        <taxon>Fungi</taxon>
        <taxon>Dikarya</taxon>
        <taxon>Ascomycota</taxon>
        <taxon>Pezizomycotina</taxon>
        <taxon>Dothideomycetes</taxon>
        <taxon>Pleosporomycetidae</taxon>
        <taxon>Venturiales</taxon>
        <taxon>Venturiaceae</taxon>
        <taxon>Venturia</taxon>
    </lineage>
</organism>
<evidence type="ECO:0000313" key="3">
    <source>
        <dbReference type="Proteomes" id="UP000298493"/>
    </source>
</evidence>
<evidence type="ECO:0000256" key="1">
    <source>
        <dbReference type="SAM" id="MobiDB-lite"/>
    </source>
</evidence>
<comment type="caution">
    <text evidence="2">The sequence shown here is derived from an EMBL/GenBank/DDBJ whole genome shotgun (WGS) entry which is preliminary data.</text>
</comment>
<dbReference type="AlphaFoldDB" id="A0A4Z1NPX2"/>
<keyword evidence="3" id="KW-1185">Reference proteome</keyword>
<protein>
    <submittedName>
        <fullName evidence="2">Uncharacterized protein</fullName>
    </submittedName>
</protein>
<dbReference type="Proteomes" id="UP000298493">
    <property type="component" value="Unassembled WGS sequence"/>
</dbReference>
<reference evidence="2 3" key="1">
    <citation type="submission" date="2019-04" db="EMBL/GenBank/DDBJ databases">
        <title>High contiguity whole genome sequence and gene annotation resource for two Venturia nashicola isolates.</title>
        <authorList>
            <person name="Prokchorchik M."/>
            <person name="Won K."/>
            <person name="Lee Y."/>
            <person name="Choi E.D."/>
            <person name="Segonzac C."/>
            <person name="Sohn K.H."/>
        </authorList>
    </citation>
    <scope>NUCLEOTIDE SEQUENCE [LARGE SCALE GENOMIC DNA]</scope>
    <source>
        <strain evidence="2 3">PRI2</strain>
    </source>
</reference>
<gene>
    <name evidence="2" type="ORF">E6O75_ATG10485</name>
</gene>
<evidence type="ECO:0000313" key="2">
    <source>
        <dbReference type="EMBL" id="TID17840.1"/>
    </source>
</evidence>
<proteinExistence type="predicted"/>
<sequence>MSSNNKAAGTNSRTTDTTSEADPQVSFNQTVRDAGFRNFHEFLLSYNLRISEHDDVEEGKAILRGLFPERKNI</sequence>
<dbReference type="EMBL" id="SNSC02000015">
    <property type="protein sequence ID" value="TID17840.1"/>
    <property type="molecule type" value="Genomic_DNA"/>
</dbReference>
<feature type="region of interest" description="Disordered" evidence="1">
    <location>
        <begin position="1"/>
        <end position="26"/>
    </location>
</feature>